<reference evidence="6" key="1">
    <citation type="submission" date="2017-04" db="EMBL/GenBank/DDBJ databases">
        <authorList>
            <person name="Varghese N."/>
            <person name="Submissions S."/>
        </authorList>
    </citation>
    <scope>NUCLEOTIDE SEQUENCE [LARGE SCALE GENOMIC DNA]</scope>
    <source>
        <strain evidence="6">Ballard 720</strain>
    </source>
</reference>
<name>A0A1X7H4R2_TRICW</name>
<dbReference type="GO" id="GO:0005829">
    <property type="term" value="C:cytosol"/>
    <property type="evidence" value="ECO:0007669"/>
    <property type="project" value="TreeGrafter"/>
</dbReference>
<sequence length="218" mass="24296">MRSVCMPNTLAAKDLARFDTIVSATRVVMRGEALYRSSDEFQSVYAVRSGSFKTVVMHRDGREQVTGFHLAGEVLGLDAVCAERHSSDAIAIEDSSVCIIPYALLEALCAESKSLQHQVLRTMSGEIVRESSLMMLLGTMSAEQRVATFLLNLSTRMQARGYSAAEFNLRMTREEMGNYLGMKLETVSRMFSKFQRDGLLETHGKQIRIVDLEALARV</sequence>
<dbReference type="InterPro" id="IPR036388">
    <property type="entry name" value="WH-like_DNA-bd_sf"/>
</dbReference>
<evidence type="ECO:0000313" key="5">
    <source>
        <dbReference type="EMBL" id="SMF79737.1"/>
    </source>
</evidence>
<dbReference type="GO" id="GO:0003677">
    <property type="term" value="F:DNA binding"/>
    <property type="evidence" value="ECO:0007669"/>
    <property type="project" value="UniProtKB-KW"/>
</dbReference>
<dbReference type="InterPro" id="IPR012318">
    <property type="entry name" value="HTH_CRP"/>
</dbReference>
<dbReference type="InterPro" id="IPR050397">
    <property type="entry name" value="Env_Response_Regulators"/>
</dbReference>
<dbReference type="PRINTS" id="PR00034">
    <property type="entry name" value="HTHCRP"/>
</dbReference>
<dbReference type="InterPro" id="IPR000595">
    <property type="entry name" value="cNMP-bd_dom"/>
</dbReference>
<dbReference type="Gene3D" id="2.60.120.10">
    <property type="entry name" value="Jelly Rolls"/>
    <property type="match status" value="1"/>
</dbReference>
<dbReference type="InterPro" id="IPR036390">
    <property type="entry name" value="WH_DNA-bd_sf"/>
</dbReference>
<keyword evidence="2" id="KW-0238">DNA-binding</keyword>
<dbReference type="SUPFAM" id="SSF51206">
    <property type="entry name" value="cAMP-binding domain-like"/>
    <property type="match status" value="1"/>
</dbReference>
<dbReference type="Gene3D" id="1.10.10.10">
    <property type="entry name" value="Winged helix-like DNA-binding domain superfamily/Winged helix DNA-binding domain"/>
    <property type="match status" value="1"/>
</dbReference>
<dbReference type="FunFam" id="1.10.10.10:FF:000028">
    <property type="entry name" value="Fumarate/nitrate reduction transcriptional regulator Fnr"/>
    <property type="match status" value="1"/>
</dbReference>
<evidence type="ECO:0000313" key="6">
    <source>
        <dbReference type="Proteomes" id="UP000192911"/>
    </source>
</evidence>
<feature type="domain" description="HTH crp-type" evidence="4">
    <location>
        <begin position="140"/>
        <end position="213"/>
    </location>
</feature>
<keyword evidence="1" id="KW-0805">Transcription regulation</keyword>
<dbReference type="PANTHER" id="PTHR24567:SF75">
    <property type="entry name" value="FUMARATE AND NITRATE REDUCTION REGULATORY PROTEIN"/>
    <property type="match status" value="1"/>
</dbReference>
<gene>
    <name evidence="5" type="ORF">SAMN06295900_12179</name>
</gene>
<dbReference type="CDD" id="cd00092">
    <property type="entry name" value="HTH_CRP"/>
    <property type="match status" value="1"/>
</dbReference>
<dbReference type="EMBL" id="FXAH01000021">
    <property type="protein sequence ID" value="SMF79737.1"/>
    <property type="molecule type" value="Genomic_DNA"/>
</dbReference>
<dbReference type="SMART" id="SM00419">
    <property type="entry name" value="HTH_CRP"/>
    <property type="match status" value="1"/>
</dbReference>
<dbReference type="CDD" id="cd00038">
    <property type="entry name" value="CAP_ED"/>
    <property type="match status" value="1"/>
</dbReference>
<dbReference type="InterPro" id="IPR018490">
    <property type="entry name" value="cNMP-bd_dom_sf"/>
</dbReference>
<dbReference type="AlphaFoldDB" id="A0A1X7H4R2"/>
<dbReference type="SUPFAM" id="SSF46785">
    <property type="entry name" value="Winged helix' DNA-binding domain"/>
    <property type="match status" value="1"/>
</dbReference>
<evidence type="ECO:0000256" key="2">
    <source>
        <dbReference type="ARBA" id="ARBA00023125"/>
    </source>
</evidence>
<organism evidence="5 6">
    <name type="scientific">Trinickia caryophylli</name>
    <name type="common">Paraburkholderia caryophylli</name>
    <dbReference type="NCBI Taxonomy" id="28094"/>
    <lineage>
        <taxon>Bacteria</taxon>
        <taxon>Pseudomonadati</taxon>
        <taxon>Pseudomonadota</taxon>
        <taxon>Betaproteobacteria</taxon>
        <taxon>Burkholderiales</taxon>
        <taxon>Burkholderiaceae</taxon>
        <taxon>Trinickia</taxon>
    </lineage>
</organism>
<protein>
    <submittedName>
        <fullName evidence="5">Transcriptional regulator, Crp/Fnr family</fullName>
    </submittedName>
</protein>
<dbReference type="PROSITE" id="PS51063">
    <property type="entry name" value="HTH_CRP_2"/>
    <property type="match status" value="1"/>
</dbReference>
<dbReference type="Proteomes" id="UP000192911">
    <property type="component" value="Unassembled WGS sequence"/>
</dbReference>
<evidence type="ECO:0000256" key="3">
    <source>
        <dbReference type="ARBA" id="ARBA00023163"/>
    </source>
</evidence>
<evidence type="ECO:0000259" key="4">
    <source>
        <dbReference type="PROSITE" id="PS51063"/>
    </source>
</evidence>
<proteinExistence type="predicted"/>
<accession>A0A1X7H4R2</accession>
<keyword evidence="3" id="KW-0804">Transcription</keyword>
<keyword evidence="6" id="KW-1185">Reference proteome</keyword>
<dbReference type="GO" id="GO:0003700">
    <property type="term" value="F:DNA-binding transcription factor activity"/>
    <property type="evidence" value="ECO:0007669"/>
    <property type="project" value="TreeGrafter"/>
</dbReference>
<dbReference type="PANTHER" id="PTHR24567">
    <property type="entry name" value="CRP FAMILY TRANSCRIPTIONAL REGULATORY PROTEIN"/>
    <property type="match status" value="1"/>
</dbReference>
<dbReference type="NCBIfam" id="NF008365">
    <property type="entry name" value="PRK11161.1"/>
    <property type="match status" value="1"/>
</dbReference>
<dbReference type="STRING" id="28094.SAMN06295900_12179"/>
<dbReference type="Pfam" id="PF13545">
    <property type="entry name" value="HTH_Crp_2"/>
    <property type="match status" value="1"/>
</dbReference>
<dbReference type="Pfam" id="PF00027">
    <property type="entry name" value="cNMP_binding"/>
    <property type="match status" value="1"/>
</dbReference>
<evidence type="ECO:0000256" key="1">
    <source>
        <dbReference type="ARBA" id="ARBA00023015"/>
    </source>
</evidence>
<dbReference type="InterPro" id="IPR014710">
    <property type="entry name" value="RmlC-like_jellyroll"/>
</dbReference>
<dbReference type="SMART" id="SM00100">
    <property type="entry name" value="cNMP"/>
    <property type="match status" value="1"/>
</dbReference>